<dbReference type="InterPro" id="IPR013870">
    <property type="entry name" value="Ribosomal_mL54"/>
</dbReference>
<protein>
    <recommendedName>
        <fullName evidence="7">Large ribosomal subunit protein mL54</fullName>
    </recommendedName>
</protein>
<dbReference type="EMBL" id="VXIS01000001">
    <property type="protein sequence ID" value="KAA8915039.1"/>
    <property type="molecule type" value="Genomic_DNA"/>
</dbReference>
<evidence type="ECO:0000313" key="9">
    <source>
        <dbReference type="EMBL" id="KAA8915039.1"/>
    </source>
</evidence>
<keyword evidence="4" id="KW-0496">Mitochondrion</keyword>
<organism evidence="9 10">
    <name type="scientific">Sphaerosporella brunnea</name>
    <dbReference type="NCBI Taxonomy" id="1250544"/>
    <lineage>
        <taxon>Eukaryota</taxon>
        <taxon>Fungi</taxon>
        <taxon>Dikarya</taxon>
        <taxon>Ascomycota</taxon>
        <taxon>Pezizomycotina</taxon>
        <taxon>Pezizomycetes</taxon>
        <taxon>Pezizales</taxon>
        <taxon>Pyronemataceae</taxon>
        <taxon>Sphaerosporella</taxon>
    </lineage>
</organism>
<evidence type="ECO:0000256" key="4">
    <source>
        <dbReference type="ARBA" id="ARBA00023128"/>
    </source>
</evidence>
<reference evidence="9 10" key="1">
    <citation type="submission" date="2019-09" db="EMBL/GenBank/DDBJ databases">
        <title>Draft genome of the ectomycorrhizal ascomycete Sphaerosporella brunnea.</title>
        <authorList>
            <consortium name="DOE Joint Genome Institute"/>
            <person name="Benucci G.M."/>
            <person name="Marozzi G."/>
            <person name="Antonielli L."/>
            <person name="Sanchez S."/>
            <person name="Marco P."/>
            <person name="Wang X."/>
            <person name="Falini L.B."/>
            <person name="Barry K."/>
            <person name="Haridas S."/>
            <person name="Lipzen A."/>
            <person name="Labutti K."/>
            <person name="Grigoriev I.V."/>
            <person name="Murat C."/>
            <person name="Martin F."/>
            <person name="Albertini E."/>
            <person name="Donnini D."/>
            <person name="Bonito G."/>
        </authorList>
    </citation>
    <scope>NUCLEOTIDE SEQUENCE [LARGE SCALE GENOMIC DNA]</scope>
    <source>
        <strain evidence="9 10">Sb_GMNB300</strain>
    </source>
</reference>
<sequence length="167" mass="18221">MLCARCVARAPITRTLFAAAKRTYADDASPNPLTTPLTPGPRKISANAVRSSVPPGTRLFNINYFKNKADPIALEDGEYPAWLWSSLESSKDAAEDDDDFYSNSKKARLLAKKRAATLAAMTAINPEKNIPIHEQTIDRPFATVSDPPMGPMSWRLLPGLSPPPEAL</sequence>
<keyword evidence="5" id="KW-0687">Ribonucleoprotein</keyword>
<comment type="caution">
    <text evidence="9">The sequence shown here is derived from an EMBL/GenBank/DDBJ whole genome shotgun (WGS) entry which is preliminary data.</text>
</comment>
<feature type="region of interest" description="Disordered" evidence="8">
    <location>
        <begin position="28"/>
        <end position="49"/>
    </location>
</feature>
<keyword evidence="3 9" id="KW-0689">Ribosomal protein</keyword>
<evidence type="ECO:0000256" key="8">
    <source>
        <dbReference type="SAM" id="MobiDB-lite"/>
    </source>
</evidence>
<dbReference type="OrthoDB" id="10252718at2759"/>
<keyword evidence="2" id="KW-0809">Transit peptide</keyword>
<comment type="similarity">
    <text evidence="6">Belongs to the mitochondrion-specific ribosomal protein mL54 family.</text>
</comment>
<keyword evidence="10" id="KW-1185">Reference proteome</keyword>
<dbReference type="GO" id="GO:0005762">
    <property type="term" value="C:mitochondrial large ribosomal subunit"/>
    <property type="evidence" value="ECO:0007669"/>
    <property type="project" value="TreeGrafter"/>
</dbReference>
<name>A0A5J5FCU6_9PEZI</name>
<evidence type="ECO:0000256" key="1">
    <source>
        <dbReference type="ARBA" id="ARBA00004173"/>
    </source>
</evidence>
<dbReference type="InParanoid" id="A0A5J5FCU6"/>
<dbReference type="GO" id="GO:0003735">
    <property type="term" value="F:structural constituent of ribosome"/>
    <property type="evidence" value="ECO:0007669"/>
    <property type="project" value="TreeGrafter"/>
</dbReference>
<dbReference type="Proteomes" id="UP000326924">
    <property type="component" value="Unassembled WGS sequence"/>
</dbReference>
<evidence type="ECO:0000256" key="3">
    <source>
        <dbReference type="ARBA" id="ARBA00022980"/>
    </source>
</evidence>
<evidence type="ECO:0000256" key="6">
    <source>
        <dbReference type="ARBA" id="ARBA00033752"/>
    </source>
</evidence>
<accession>A0A5J5FCU6</accession>
<gene>
    <name evidence="9" type="ORF">FN846DRAFT_770558</name>
</gene>
<comment type="subcellular location">
    <subcellularLocation>
        <location evidence="1">Mitochondrion</location>
    </subcellularLocation>
</comment>
<dbReference type="AlphaFoldDB" id="A0A5J5FCU6"/>
<evidence type="ECO:0000313" key="10">
    <source>
        <dbReference type="Proteomes" id="UP000326924"/>
    </source>
</evidence>
<proteinExistence type="inferred from homology"/>
<dbReference type="PANTHER" id="PTHR28595">
    <property type="entry name" value="39S RIBOSOMAL PROTEIN L54, MITOCHONDRIAL"/>
    <property type="match status" value="1"/>
</dbReference>
<dbReference type="Pfam" id="PF08561">
    <property type="entry name" value="Ribosomal_L37"/>
    <property type="match status" value="1"/>
</dbReference>
<evidence type="ECO:0000256" key="7">
    <source>
        <dbReference type="ARBA" id="ARBA00035179"/>
    </source>
</evidence>
<dbReference type="PANTHER" id="PTHR28595:SF1">
    <property type="entry name" value="LARGE RIBOSOMAL SUBUNIT PROTEIN ML54"/>
    <property type="match status" value="1"/>
</dbReference>
<evidence type="ECO:0000256" key="5">
    <source>
        <dbReference type="ARBA" id="ARBA00023274"/>
    </source>
</evidence>
<evidence type="ECO:0000256" key="2">
    <source>
        <dbReference type="ARBA" id="ARBA00022946"/>
    </source>
</evidence>